<keyword evidence="2" id="KW-1185">Reference proteome</keyword>
<proteinExistence type="predicted"/>
<evidence type="ECO:0000313" key="2">
    <source>
        <dbReference type="Proteomes" id="UP001143856"/>
    </source>
</evidence>
<evidence type="ECO:0000313" key="1">
    <source>
        <dbReference type="EMBL" id="KAJ2981238.1"/>
    </source>
</evidence>
<protein>
    <submittedName>
        <fullName evidence="1">Uncharacterized protein</fullName>
    </submittedName>
</protein>
<reference evidence="1" key="1">
    <citation type="submission" date="2022-10" db="EMBL/GenBank/DDBJ databases">
        <title>Genome Sequence of Xylaria curta.</title>
        <authorList>
            <person name="Buettner E."/>
        </authorList>
    </citation>
    <scope>NUCLEOTIDE SEQUENCE</scope>
    <source>
        <strain evidence="1">Babe10</strain>
    </source>
</reference>
<accession>A0ACC1NQ61</accession>
<dbReference type="Proteomes" id="UP001143856">
    <property type="component" value="Unassembled WGS sequence"/>
</dbReference>
<sequence length="1102" mass="123000">MASESWALGLLELITVINSSANGQGLDLAEMRPFRWRRGAESRSDPSPSDYSATSCSSSSSSSSRTIFPSGIKQLHCPLKSTVDIVFIHGLTGDRERTWTVEGASEPWPKTLLPSKLPTARILTFGYDAYVADWKSVVSQNRIANHAYNLLTSLAHYRDDDNTNEHPIIFVCHSLGGLICQDALNTARQRTERHLQAIFRSARGIIFLGTPHHGAGLAVWAERLSRYIGVVKQMNSKILEVLRADSEVLARVQDGFHTMVRARSQEGYQPIEISCFYEELPLQGVGLVVPQDSAIIPGYIPIGIHSNHMDMGKFATADDPGFVSIYGELRRWVREMGKTGLAQENSSASDSVRESQTAPGEQNRDEIPTSQFIVPYPNNSQFVGRSEILERLKSQLGHQAPCTNDQTHRRLALCGLGGIGKTQIALAYVFWLRKTSPDVSIYWVHASSVERFRQAYAEIAEVCQIPGYDDPKADILSLLKRWLEHKNGGRWFMVIDNADNAELFCRPTEPADTVGEKYLGQYIPESAHGTVLVTTRNKQLGLRLVEGIRTRLIEVGKMGDVDCCELLRTWLDPSLVAAEKLSILASRLEQLPLALAQAAGFIQENTINLDSYLHLLDQGDQSFIGLLSEEFATVGRDSGMPHAVAATWMLSFEQIERHNPLAGQLLLFMSLFDRQAIPMEFLSHFSHFHPNCTQLQLTKALGILKAFSLITEENGQSLYMHRLVQLVTQKWLSRKGIMTQFVEKALLTVSRYYPYGSFETREKCATYLPHVQAVLKLDGTKSRDEDIARASLLHCTAALFSLRGQLDLAEEVQIRATEILERVLGPTHPNTLTSMNNLAGIYNEQAQLDKAKSLCAKVMEIRKTVLGPEHPETLQSMSILSTIHWGQGQWKEAESLEMQAMEIRKTVLGPEHPDMLQAMANLATVYYSQDRWKEAQSLLAQVLGVEKTVFGPEHPVTLNTMSNLASTYYRQGQQEEAESFSRQALEAQRAVLGPNHPDTIRSVSNLGSVYAAQGRWKEAESLALQALEWRKTVLGPNHPDTAFSMSRLAQAWESQGRIDEALQLMEDCVQVRSRVLGLDHPTMAESIAAVDRLRGEAGRRTE</sequence>
<dbReference type="EMBL" id="JAPDGR010001587">
    <property type="protein sequence ID" value="KAJ2981238.1"/>
    <property type="molecule type" value="Genomic_DNA"/>
</dbReference>
<name>A0ACC1NQ61_9PEZI</name>
<gene>
    <name evidence="1" type="ORF">NUW58_g6735</name>
</gene>
<comment type="caution">
    <text evidence="1">The sequence shown here is derived from an EMBL/GenBank/DDBJ whole genome shotgun (WGS) entry which is preliminary data.</text>
</comment>
<organism evidence="1 2">
    <name type="scientific">Xylaria curta</name>
    <dbReference type="NCBI Taxonomy" id="42375"/>
    <lineage>
        <taxon>Eukaryota</taxon>
        <taxon>Fungi</taxon>
        <taxon>Dikarya</taxon>
        <taxon>Ascomycota</taxon>
        <taxon>Pezizomycotina</taxon>
        <taxon>Sordariomycetes</taxon>
        <taxon>Xylariomycetidae</taxon>
        <taxon>Xylariales</taxon>
        <taxon>Xylariaceae</taxon>
        <taxon>Xylaria</taxon>
    </lineage>
</organism>